<reference evidence="2" key="1">
    <citation type="submission" date="2018-02" db="EMBL/GenBank/DDBJ databases">
        <authorList>
            <person name="Hausmann B."/>
        </authorList>
    </citation>
    <scope>NUCLEOTIDE SEQUENCE [LARGE SCALE GENOMIC DNA]</scope>
    <source>
        <strain evidence="2">Peat soil MAG SbF1</strain>
    </source>
</reference>
<dbReference type="EMBL" id="OMOF01000445">
    <property type="protein sequence ID" value="SPF51220.1"/>
    <property type="molecule type" value="Genomic_DNA"/>
</dbReference>
<accession>A0A2U3LHA7</accession>
<sequence length="72" mass="8481">MGKLGKVTTKATYGILNLAMKPIYDQMKKERKEEVKRWNKSLDIASQDAMAEARYFEVRQPFDSIIHKHPLW</sequence>
<evidence type="ECO:0000313" key="1">
    <source>
        <dbReference type="EMBL" id="SPF51220.1"/>
    </source>
</evidence>
<gene>
    <name evidence="1" type="ORF">SBF1_50104</name>
</gene>
<dbReference type="AlphaFoldDB" id="A0A2U3LHA7"/>
<dbReference type="Proteomes" id="UP000238916">
    <property type="component" value="Unassembled WGS sequence"/>
</dbReference>
<name>A0A2U3LHA7_9FIRM</name>
<organism evidence="1 2">
    <name type="scientific">Candidatus Desulfosporosinus infrequens</name>
    <dbReference type="NCBI Taxonomy" id="2043169"/>
    <lineage>
        <taxon>Bacteria</taxon>
        <taxon>Bacillati</taxon>
        <taxon>Bacillota</taxon>
        <taxon>Clostridia</taxon>
        <taxon>Eubacteriales</taxon>
        <taxon>Desulfitobacteriaceae</taxon>
        <taxon>Desulfosporosinus</taxon>
    </lineage>
</organism>
<protein>
    <submittedName>
        <fullName evidence="1">Uncharacterized protein</fullName>
    </submittedName>
</protein>
<evidence type="ECO:0000313" key="2">
    <source>
        <dbReference type="Proteomes" id="UP000238916"/>
    </source>
</evidence>
<proteinExistence type="predicted"/>